<reference evidence="3" key="1">
    <citation type="journal article" date="2019" name="Int. J. Syst. Evol. Microbiol.">
        <title>The Global Catalogue of Microorganisms (GCM) 10K type strain sequencing project: providing services to taxonomists for standard genome sequencing and annotation.</title>
        <authorList>
            <consortium name="The Broad Institute Genomics Platform"/>
            <consortium name="The Broad Institute Genome Sequencing Center for Infectious Disease"/>
            <person name="Wu L."/>
            <person name="Ma J."/>
        </authorList>
    </citation>
    <scope>NUCLEOTIDE SEQUENCE [LARGE SCALE GENOMIC DNA]</scope>
    <source>
        <strain evidence="3">NBRC 112416</strain>
    </source>
</reference>
<dbReference type="Proteomes" id="UP001156691">
    <property type="component" value="Unassembled WGS sequence"/>
</dbReference>
<sequence>MTLNRILAFDALTCALMGSVLILSAPALSALMVLPQDLLFIAGCVLLPIALFMAVLARQVRPWTAGVWLVILGNAAWVAGSLALVAVTGPNLLGTGFLILQALVVALLGLAEFNAGPRRPAGFA</sequence>
<name>A0ABQ5W732_9HYPH</name>
<gene>
    <name evidence="2" type="ORF">GCM10010862_31360</name>
</gene>
<accession>A0ABQ5W732</accession>
<evidence type="ECO:0000256" key="1">
    <source>
        <dbReference type="SAM" id="Phobius"/>
    </source>
</evidence>
<keyword evidence="1" id="KW-1133">Transmembrane helix</keyword>
<keyword evidence="1" id="KW-0812">Transmembrane</keyword>
<evidence type="ECO:0000313" key="3">
    <source>
        <dbReference type="Proteomes" id="UP001156691"/>
    </source>
</evidence>
<feature type="transmembrane region" description="Helical" evidence="1">
    <location>
        <begin position="38"/>
        <end position="56"/>
    </location>
</feature>
<feature type="transmembrane region" description="Helical" evidence="1">
    <location>
        <begin position="92"/>
        <end position="111"/>
    </location>
</feature>
<evidence type="ECO:0008006" key="4">
    <source>
        <dbReference type="Google" id="ProtNLM"/>
    </source>
</evidence>
<feature type="transmembrane region" description="Helical" evidence="1">
    <location>
        <begin position="63"/>
        <end position="86"/>
    </location>
</feature>
<feature type="transmembrane region" description="Helical" evidence="1">
    <location>
        <begin position="7"/>
        <end position="32"/>
    </location>
</feature>
<dbReference type="RefSeq" id="WP_284341294.1">
    <property type="nucleotide sequence ID" value="NZ_BSNS01000014.1"/>
</dbReference>
<comment type="caution">
    <text evidence="2">The sequence shown here is derived from an EMBL/GenBank/DDBJ whole genome shotgun (WGS) entry which is preliminary data.</text>
</comment>
<protein>
    <recommendedName>
        <fullName evidence="4">SPW repeat-containing protein</fullName>
    </recommendedName>
</protein>
<proteinExistence type="predicted"/>
<dbReference type="EMBL" id="BSNS01000014">
    <property type="protein sequence ID" value="GLQ55877.1"/>
    <property type="molecule type" value="Genomic_DNA"/>
</dbReference>
<keyword evidence="3" id="KW-1185">Reference proteome</keyword>
<organism evidence="2 3">
    <name type="scientific">Devosia nitrariae</name>
    <dbReference type="NCBI Taxonomy" id="2071872"/>
    <lineage>
        <taxon>Bacteria</taxon>
        <taxon>Pseudomonadati</taxon>
        <taxon>Pseudomonadota</taxon>
        <taxon>Alphaproteobacteria</taxon>
        <taxon>Hyphomicrobiales</taxon>
        <taxon>Devosiaceae</taxon>
        <taxon>Devosia</taxon>
    </lineage>
</organism>
<evidence type="ECO:0000313" key="2">
    <source>
        <dbReference type="EMBL" id="GLQ55877.1"/>
    </source>
</evidence>
<keyword evidence="1" id="KW-0472">Membrane</keyword>